<dbReference type="RefSeq" id="WP_090251907.1">
    <property type="nucleotide sequence ID" value="NZ_FPAS01000005.1"/>
</dbReference>
<dbReference type="Proteomes" id="UP000236454">
    <property type="component" value="Unassembled WGS sequence"/>
</dbReference>
<name>A0A1I7BFQ3_9FLAO</name>
<keyword evidence="3" id="KW-1185">Reference proteome</keyword>
<reference evidence="2 3" key="1">
    <citation type="submission" date="2016-10" db="EMBL/GenBank/DDBJ databases">
        <authorList>
            <person name="de Groot N.N."/>
        </authorList>
    </citation>
    <scope>NUCLEOTIDE SEQUENCE [LARGE SCALE GENOMIC DNA]</scope>
    <source>
        <strain evidence="2 3">CGMCC 1.7005</strain>
    </source>
</reference>
<keyword evidence="1" id="KW-0732">Signal</keyword>
<feature type="signal peptide" evidence="1">
    <location>
        <begin position="1"/>
        <end position="21"/>
    </location>
</feature>
<accession>A0A1I7BFQ3</accession>
<proteinExistence type="predicted"/>
<organism evidence="2 3">
    <name type="scientific">Lishizhenia tianjinensis</name>
    <dbReference type="NCBI Taxonomy" id="477690"/>
    <lineage>
        <taxon>Bacteria</taxon>
        <taxon>Pseudomonadati</taxon>
        <taxon>Bacteroidota</taxon>
        <taxon>Flavobacteriia</taxon>
        <taxon>Flavobacteriales</taxon>
        <taxon>Crocinitomicaceae</taxon>
        <taxon>Lishizhenia</taxon>
    </lineage>
</organism>
<sequence>MKTLKSLITLALILIATVVIAEEKRTLSKEAIETVYKHASKLKAQGVTLQQIQAKYQTSSSDDCLDKAWEFGSQFEDEFLQWVATDAYMSIHCLGEAGLDTDGEEDC</sequence>
<gene>
    <name evidence="2" type="ORF">SAMN05216474_2792</name>
</gene>
<evidence type="ECO:0000256" key="1">
    <source>
        <dbReference type="SAM" id="SignalP"/>
    </source>
</evidence>
<evidence type="ECO:0000313" key="3">
    <source>
        <dbReference type="Proteomes" id="UP000236454"/>
    </source>
</evidence>
<evidence type="ECO:0000313" key="2">
    <source>
        <dbReference type="EMBL" id="SFT86010.1"/>
    </source>
</evidence>
<feature type="chain" id="PRO_5014764046" evidence="1">
    <location>
        <begin position="22"/>
        <end position="107"/>
    </location>
</feature>
<dbReference type="EMBL" id="FPAS01000005">
    <property type="protein sequence ID" value="SFT86010.1"/>
    <property type="molecule type" value="Genomic_DNA"/>
</dbReference>
<dbReference type="AlphaFoldDB" id="A0A1I7BFQ3"/>
<protein>
    <submittedName>
        <fullName evidence="2">Uncharacterized protein</fullName>
    </submittedName>
</protein>